<keyword evidence="3" id="KW-0001">2Fe-2S</keyword>
<dbReference type="InterPro" id="IPR001041">
    <property type="entry name" value="2Fe-2S_ferredoxin-type"/>
</dbReference>
<dbReference type="InterPro" id="IPR036010">
    <property type="entry name" value="2Fe-2S_ferredoxin-like_sf"/>
</dbReference>
<dbReference type="SUPFAM" id="SSF54292">
    <property type="entry name" value="2Fe-2S ferredoxin-like"/>
    <property type="match status" value="1"/>
</dbReference>
<keyword evidence="2" id="KW-0813">Transport</keyword>
<comment type="caution">
    <text evidence="10">The sequence shown here is derived from an EMBL/GenBank/DDBJ whole genome shotgun (WGS) entry which is preliminary data.</text>
</comment>
<feature type="domain" description="2Fe-2S ferredoxin-type" evidence="9">
    <location>
        <begin position="1"/>
        <end position="90"/>
    </location>
</feature>
<name>A0A0F5JXQ5_9BURK</name>
<protein>
    <recommendedName>
        <fullName evidence="9">2Fe-2S ferredoxin-type domain-containing protein</fullName>
    </recommendedName>
</protein>
<dbReference type="AlphaFoldDB" id="A0A0F5JXQ5"/>
<proteinExistence type="inferred from homology"/>
<evidence type="ECO:0000256" key="6">
    <source>
        <dbReference type="ARBA" id="ARBA00023004"/>
    </source>
</evidence>
<keyword evidence="4" id="KW-0479">Metal-binding</keyword>
<dbReference type="InterPro" id="IPR012675">
    <property type="entry name" value="Beta-grasp_dom_sf"/>
</dbReference>
<evidence type="ECO:0000256" key="1">
    <source>
        <dbReference type="ARBA" id="ARBA00007874"/>
    </source>
</evidence>
<dbReference type="GO" id="GO:0051537">
    <property type="term" value="F:2 iron, 2 sulfur cluster binding"/>
    <property type="evidence" value="ECO:0007669"/>
    <property type="project" value="UniProtKB-KW"/>
</dbReference>
<evidence type="ECO:0000256" key="2">
    <source>
        <dbReference type="ARBA" id="ARBA00022448"/>
    </source>
</evidence>
<gene>
    <name evidence="10" type="ORF">WM40_19750</name>
</gene>
<evidence type="ECO:0000313" key="10">
    <source>
        <dbReference type="EMBL" id="KKB62042.1"/>
    </source>
</evidence>
<accession>A0A0F5JXQ5</accession>
<dbReference type="PATRIC" id="fig|28092.6.peg.4634"/>
<dbReference type="Proteomes" id="UP000033618">
    <property type="component" value="Unassembled WGS sequence"/>
</dbReference>
<comment type="similarity">
    <text evidence="1">Belongs to the 2Fe2S plant-type ferredoxin family.</text>
</comment>
<evidence type="ECO:0000256" key="4">
    <source>
        <dbReference type="ARBA" id="ARBA00022723"/>
    </source>
</evidence>
<evidence type="ECO:0000256" key="8">
    <source>
        <dbReference type="ARBA" id="ARBA00034078"/>
    </source>
</evidence>
<dbReference type="PANTHER" id="PTHR43112">
    <property type="entry name" value="FERREDOXIN"/>
    <property type="match status" value="1"/>
</dbReference>
<dbReference type="Pfam" id="PF00111">
    <property type="entry name" value="Fer2"/>
    <property type="match status" value="1"/>
</dbReference>
<keyword evidence="7" id="KW-0411">Iron-sulfur</keyword>
<reference evidence="10 11" key="1">
    <citation type="submission" date="2015-03" db="EMBL/GenBank/DDBJ databases">
        <title>Draft Genome Sequence of Burkholderia andropogonis type strain ICMP2807, isolated from Sorghum bicolor.</title>
        <authorList>
            <person name="Lopes-Santos L."/>
            <person name="Castro D.B."/>
            <person name="Ottoboni L.M."/>
            <person name="Park D."/>
            <person name="Weirc B.S."/>
            <person name="Destefano S.A."/>
        </authorList>
    </citation>
    <scope>NUCLEOTIDE SEQUENCE [LARGE SCALE GENOMIC DNA]</scope>
    <source>
        <strain evidence="10 11">ICMP2807</strain>
    </source>
</reference>
<keyword evidence="11" id="KW-1185">Reference proteome</keyword>
<dbReference type="CDD" id="cd00207">
    <property type="entry name" value="fer2"/>
    <property type="match status" value="1"/>
</dbReference>
<evidence type="ECO:0000256" key="3">
    <source>
        <dbReference type="ARBA" id="ARBA00022714"/>
    </source>
</evidence>
<dbReference type="Gene3D" id="3.10.20.30">
    <property type="match status" value="1"/>
</dbReference>
<sequence length="105" mass="11421">MWLTVLPAGRTVPAARETTILAAAAREGMTLPSSCRNGSCRACLCRCVAGAVRYDIDWPGVTADERAQGWILPCIAYPDSDVTIDQPEMRKTADLPVRPVRSRGF</sequence>
<keyword evidence="5" id="KW-0249">Electron transport</keyword>
<dbReference type="GO" id="GO:0046872">
    <property type="term" value="F:metal ion binding"/>
    <property type="evidence" value="ECO:0007669"/>
    <property type="project" value="UniProtKB-KW"/>
</dbReference>
<evidence type="ECO:0000256" key="5">
    <source>
        <dbReference type="ARBA" id="ARBA00022982"/>
    </source>
</evidence>
<comment type="cofactor">
    <cofactor evidence="8">
        <name>[2Fe-2S] cluster</name>
        <dbReference type="ChEBI" id="CHEBI:190135"/>
    </cofactor>
</comment>
<organism evidence="10 11">
    <name type="scientific">Robbsia andropogonis</name>
    <dbReference type="NCBI Taxonomy" id="28092"/>
    <lineage>
        <taxon>Bacteria</taxon>
        <taxon>Pseudomonadati</taxon>
        <taxon>Pseudomonadota</taxon>
        <taxon>Betaproteobacteria</taxon>
        <taxon>Burkholderiales</taxon>
        <taxon>Burkholderiaceae</taxon>
        <taxon>Robbsia</taxon>
    </lineage>
</organism>
<dbReference type="PROSITE" id="PS51085">
    <property type="entry name" value="2FE2S_FER_2"/>
    <property type="match status" value="1"/>
</dbReference>
<dbReference type="PANTHER" id="PTHR43112:SF3">
    <property type="entry name" value="FERREDOXIN-2, CHLOROPLASTIC"/>
    <property type="match status" value="1"/>
</dbReference>
<evidence type="ECO:0000256" key="7">
    <source>
        <dbReference type="ARBA" id="ARBA00023014"/>
    </source>
</evidence>
<evidence type="ECO:0000259" key="9">
    <source>
        <dbReference type="PROSITE" id="PS51085"/>
    </source>
</evidence>
<dbReference type="STRING" id="28092.WM40_19750"/>
<dbReference type="EMBL" id="LAQU01000026">
    <property type="protein sequence ID" value="KKB62042.1"/>
    <property type="molecule type" value="Genomic_DNA"/>
</dbReference>
<evidence type="ECO:0000313" key="11">
    <source>
        <dbReference type="Proteomes" id="UP000033618"/>
    </source>
</evidence>
<keyword evidence="6" id="KW-0408">Iron</keyword>